<evidence type="ECO:0000256" key="4">
    <source>
        <dbReference type="ARBA" id="ARBA00023136"/>
    </source>
</evidence>
<feature type="domain" description="RagB/SusD" evidence="7">
    <location>
        <begin position="269"/>
        <end position="556"/>
    </location>
</feature>
<dbReference type="InterPro" id="IPR012944">
    <property type="entry name" value="SusD_RagB_dom"/>
</dbReference>
<dbReference type="RefSeq" id="WP_166638537.1">
    <property type="nucleotide sequence ID" value="NZ_SOAY01000010.1"/>
</dbReference>
<evidence type="ECO:0000256" key="1">
    <source>
        <dbReference type="ARBA" id="ARBA00004442"/>
    </source>
</evidence>
<dbReference type="Gene3D" id="1.25.40.390">
    <property type="match status" value="1"/>
</dbReference>
<dbReference type="Pfam" id="PF07980">
    <property type="entry name" value="SusD_RagB"/>
    <property type="match status" value="1"/>
</dbReference>
<feature type="chain" id="PRO_5020938952" evidence="6">
    <location>
        <begin position="22"/>
        <end position="558"/>
    </location>
</feature>
<dbReference type="GO" id="GO:0009279">
    <property type="term" value="C:cell outer membrane"/>
    <property type="evidence" value="ECO:0007669"/>
    <property type="project" value="UniProtKB-SubCell"/>
</dbReference>
<dbReference type="InterPro" id="IPR011990">
    <property type="entry name" value="TPR-like_helical_dom_sf"/>
</dbReference>
<evidence type="ECO:0000256" key="5">
    <source>
        <dbReference type="ARBA" id="ARBA00023237"/>
    </source>
</evidence>
<protein>
    <submittedName>
        <fullName evidence="9">Putative outer membrane starch-binding protein</fullName>
    </submittedName>
</protein>
<evidence type="ECO:0000256" key="3">
    <source>
        <dbReference type="ARBA" id="ARBA00022729"/>
    </source>
</evidence>
<evidence type="ECO:0000313" key="10">
    <source>
        <dbReference type="Proteomes" id="UP000294749"/>
    </source>
</evidence>
<comment type="subcellular location">
    <subcellularLocation>
        <location evidence="1">Cell outer membrane</location>
    </subcellularLocation>
</comment>
<evidence type="ECO:0000259" key="8">
    <source>
        <dbReference type="Pfam" id="PF14322"/>
    </source>
</evidence>
<evidence type="ECO:0000256" key="2">
    <source>
        <dbReference type="ARBA" id="ARBA00006275"/>
    </source>
</evidence>
<organism evidence="9 10">
    <name type="scientific">Maribacter spongiicola</name>
    <dbReference type="NCBI Taxonomy" id="1206753"/>
    <lineage>
        <taxon>Bacteria</taxon>
        <taxon>Pseudomonadati</taxon>
        <taxon>Bacteroidota</taxon>
        <taxon>Flavobacteriia</taxon>
        <taxon>Flavobacteriales</taxon>
        <taxon>Flavobacteriaceae</taxon>
        <taxon>Maribacter</taxon>
    </lineage>
</organism>
<keyword evidence="4" id="KW-0472">Membrane</keyword>
<keyword evidence="3 6" id="KW-0732">Signal</keyword>
<feature type="domain" description="SusD-like N-terminal" evidence="8">
    <location>
        <begin position="23"/>
        <end position="224"/>
    </location>
</feature>
<comment type="caution">
    <text evidence="9">The sequence shown here is derived from an EMBL/GenBank/DDBJ whole genome shotgun (WGS) entry which is preliminary data.</text>
</comment>
<dbReference type="SUPFAM" id="SSF48452">
    <property type="entry name" value="TPR-like"/>
    <property type="match status" value="1"/>
</dbReference>
<sequence>MKNIKYLLTLLMLSVIGFSCEDDFLDKYPEDQLSSATFWKDENDAKASLVSVYDALQPPTDQNPYRGCASWASLGVLADITPIGFERQSHRLRPVGDGVHSGSNIYLSTAWTLGYRGVVRANDFLTHIDDIEFSGSNSDQVKNAMKGEAMFLRAMNYYWLVELFGDVPLFTHVPTVDDAATPRSPKSEVLNLIKEDLAFAVANLPRRANAETGRATKGAAMALQVKTALYETDWDTAAIVSEAIMELGDYNLVSDYGDVISLENENNEEVIFSVQHVFLNDAEPGSYVEKLYANASSASSGWSFIQPTLWFVDQFERIIQNPQEGIDYVNEGGLNSSGEPKISNEIYEYFEGRDPRMDYTILRPGSHFIDLNDNDIVYPHELNGPNHSFTGLHMRKYVVPGSGKSVDWDSPLDYIIFRYADILLCHAEAVAMRDGVANVSQEVLDKTINKVRGRASELLPKYTAGNITMNDIYRERICELGFEGWTYFDMKRSGMIEINNGYQVQGLKVIANETVEFNPDGIGNVRIFNPSVHYVWPIPSDEIQKSSNALVQNPGYPQ</sequence>
<name>A0A4V3ERP5_9FLAO</name>
<dbReference type="Pfam" id="PF14322">
    <property type="entry name" value="SusD-like_3"/>
    <property type="match status" value="1"/>
</dbReference>
<gene>
    <name evidence="9" type="ORF">CLV90_0988</name>
</gene>
<keyword evidence="10" id="KW-1185">Reference proteome</keyword>
<dbReference type="AlphaFoldDB" id="A0A4V3ERP5"/>
<dbReference type="EMBL" id="SOAY01000010">
    <property type="protein sequence ID" value="TDT46923.1"/>
    <property type="molecule type" value="Genomic_DNA"/>
</dbReference>
<feature type="signal peptide" evidence="6">
    <location>
        <begin position="1"/>
        <end position="21"/>
    </location>
</feature>
<evidence type="ECO:0000313" key="9">
    <source>
        <dbReference type="EMBL" id="TDT46923.1"/>
    </source>
</evidence>
<comment type="similarity">
    <text evidence="2">Belongs to the SusD family.</text>
</comment>
<evidence type="ECO:0000256" key="6">
    <source>
        <dbReference type="SAM" id="SignalP"/>
    </source>
</evidence>
<evidence type="ECO:0000259" key="7">
    <source>
        <dbReference type="Pfam" id="PF07980"/>
    </source>
</evidence>
<accession>A0A4V3ERP5</accession>
<reference evidence="9 10" key="1">
    <citation type="submission" date="2019-03" db="EMBL/GenBank/DDBJ databases">
        <title>Genomic Encyclopedia of Archaeal and Bacterial Type Strains, Phase II (KMG-II): from individual species to whole genera.</title>
        <authorList>
            <person name="Goeker M."/>
        </authorList>
    </citation>
    <scope>NUCLEOTIDE SEQUENCE [LARGE SCALE GENOMIC DNA]</scope>
    <source>
        <strain evidence="9 10">DSM 25233</strain>
    </source>
</reference>
<keyword evidence="5" id="KW-0998">Cell outer membrane</keyword>
<dbReference type="PROSITE" id="PS51257">
    <property type="entry name" value="PROKAR_LIPOPROTEIN"/>
    <property type="match status" value="1"/>
</dbReference>
<proteinExistence type="inferred from homology"/>
<dbReference type="InterPro" id="IPR033985">
    <property type="entry name" value="SusD-like_N"/>
</dbReference>
<dbReference type="Proteomes" id="UP000294749">
    <property type="component" value="Unassembled WGS sequence"/>
</dbReference>